<keyword evidence="2" id="KW-1185">Reference proteome</keyword>
<gene>
    <name evidence="1" type="primary">yidD</name>
    <name evidence="1" type="ORF">JFY71_05095</name>
</gene>
<reference evidence="1 2" key="1">
    <citation type="journal article" date="2022" name="Int. J. Syst. Evol. Microbiol.">
        <title>Miniphocaeibacter halophilus sp. nov., an ammonium-tolerant acetate-producing bacterium isolated from a biogas system.</title>
        <authorList>
            <person name="Schnurer A."/>
            <person name="Singh A."/>
            <person name="Bi S."/>
            <person name="Qiao W."/>
            <person name="Westerholm M."/>
        </authorList>
    </citation>
    <scope>NUCLEOTIDE SEQUENCE [LARGE SCALE GENOMIC DNA]</scope>
    <source>
        <strain evidence="1 2">AMB_01</strain>
    </source>
</reference>
<organism evidence="1 2">
    <name type="scientific">Miniphocaeibacter halophilus</name>
    <dbReference type="NCBI Taxonomy" id="2931922"/>
    <lineage>
        <taxon>Bacteria</taxon>
        <taxon>Bacillati</taxon>
        <taxon>Bacillota</taxon>
        <taxon>Tissierellia</taxon>
        <taxon>Tissierellales</taxon>
        <taxon>Peptoniphilaceae</taxon>
        <taxon>Miniphocaeibacter</taxon>
    </lineage>
</organism>
<name>A0AC61MT82_9FIRM</name>
<protein>
    <submittedName>
        <fullName evidence="1">Membrane protein insertion efficiency factor YidD</fullName>
    </submittedName>
</protein>
<proteinExistence type="predicted"/>
<dbReference type="Proteomes" id="UP000595814">
    <property type="component" value="Chromosome"/>
</dbReference>
<dbReference type="EMBL" id="CP066744">
    <property type="protein sequence ID" value="QQK08915.1"/>
    <property type="molecule type" value="Genomic_DNA"/>
</dbReference>
<sequence length="70" mass="8196">MKKIPILLIRFYQKNISPYWGSGCCKYYPTCSQYAIQAYEKYGVIKGTFLTVWRVLRCNPFSKGGYDPLK</sequence>
<evidence type="ECO:0000313" key="1">
    <source>
        <dbReference type="EMBL" id="QQK08915.1"/>
    </source>
</evidence>
<accession>A0AC61MT82</accession>
<evidence type="ECO:0000313" key="2">
    <source>
        <dbReference type="Proteomes" id="UP000595814"/>
    </source>
</evidence>